<comment type="caution">
    <text evidence="1">The sequence shown here is derived from an EMBL/GenBank/DDBJ whole genome shotgun (WGS) entry which is preliminary data.</text>
</comment>
<name>A0A0G1F9R9_9BACT</name>
<dbReference type="AlphaFoldDB" id="A0A0G1F9R9"/>
<evidence type="ECO:0000313" key="1">
    <source>
        <dbReference type="EMBL" id="KKS83588.1"/>
    </source>
</evidence>
<accession>A0A0G1F9R9</accession>
<dbReference type="EMBL" id="LCFB01000036">
    <property type="protein sequence ID" value="KKS83588.1"/>
    <property type="molecule type" value="Genomic_DNA"/>
</dbReference>
<evidence type="ECO:0000313" key="2">
    <source>
        <dbReference type="Proteomes" id="UP000034543"/>
    </source>
</evidence>
<proteinExistence type="predicted"/>
<organism evidence="1 2">
    <name type="scientific">Candidatus Gottesmanbacteria bacterium GW2011_GWA1_43_11</name>
    <dbReference type="NCBI Taxonomy" id="1618436"/>
    <lineage>
        <taxon>Bacteria</taxon>
        <taxon>Candidatus Gottesmaniibacteriota</taxon>
    </lineage>
</organism>
<dbReference type="Proteomes" id="UP000034543">
    <property type="component" value="Unassembled WGS sequence"/>
</dbReference>
<protein>
    <submittedName>
        <fullName evidence="1">Uncharacterized protein</fullName>
    </submittedName>
</protein>
<gene>
    <name evidence="1" type="ORF">UV59_C0036G0013</name>
</gene>
<reference evidence="1 2" key="1">
    <citation type="journal article" date="2015" name="Nature">
        <title>rRNA introns, odd ribosomes, and small enigmatic genomes across a large radiation of phyla.</title>
        <authorList>
            <person name="Brown C.T."/>
            <person name="Hug L.A."/>
            <person name="Thomas B.C."/>
            <person name="Sharon I."/>
            <person name="Castelle C.J."/>
            <person name="Singh A."/>
            <person name="Wilkins M.J."/>
            <person name="Williams K.H."/>
            <person name="Banfield J.F."/>
        </authorList>
    </citation>
    <scope>NUCLEOTIDE SEQUENCE [LARGE SCALE GENOMIC DNA]</scope>
</reference>
<sequence>MSPPAIAFRKGGWRAGWAARRTGREGIVTDSLASLKLLMGWFQAELIRWETRLLGSAQTMGQP</sequence>